<name>A0ABS9UBM1_9BACL</name>
<gene>
    <name evidence="1" type="ORF">LZ480_06620</name>
</gene>
<sequence length="57" mass="6641">MEKERIIEKLSDIRLELMQIENELFEIYGVEPESPGAILSDVSHKVANLTEYIKTNY</sequence>
<evidence type="ECO:0000313" key="2">
    <source>
        <dbReference type="Proteomes" id="UP001316087"/>
    </source>
</evidence>
<dbReference type="Proteomes" id="UP001316087">
    <property type="component" value="Unassembled WGS sequence"/>
</dbReference>
<evidence type="ECO:0008006" key="3">
    <source>
        <dbReference type="Google" id="ProtNLM"/>
    </source>
</evidence>
<reference evidence="1 2" key="1">
    <citation type="submission" date="2022-03" db="EMBL/GenBank/DDBJ databases">
        <authorList>
            <person name="Jo J.-H."/>
            <person name="Im W.-T."/>
        </authorList>
    </citation>
    <scope>NUCLEOTIDE SEQUENCE [LARGE SCALE GENOMIC DNA]</scope>
    <source>
        <strain evidence="1 2">MA9</strain>
    </source>
</reference>
<protein>
    <recommendedName>
        <fullName evidence="3">Aspartyl-phosphate phosphatase Spo0E family protein</fullName>
    </recommendedName>
</protein>
<dbReference type="RefSeq" id="WP_241368589.1">
    <property type="nucleotide sequence ID" value="NZ_JAKZFC010000001.1"/>
</dbReference>
<dbReference type="EMBL" id="JAKZFC010000001">
    <property type="protein sequence ID" value="MCH7321564.1"/>
    <property type="molecule type" value="Genomic_DNA"/>
</dbReference>
<evidence type="ECO:0000313" key="1">
    <source>
        <dbReference type="EMBL" id="MCH7321564.1"/>
    </source>
</evidence>
<accession>A0ABS9UBM1</accession>
<comment type="caution">
    <text evidence="1">The sequence shown here is derived from an EMBL/GenBank/DDBJ whole genome shotgun (WGS) entry which is preliminary data.</text>
</comment>
<organism evidence="1 2">
    <name type="scientific">Solibacillus palustris</name>
    <dbReference type="NCBI Taxonomy" id="2908203"/>
    <lineage>
        <taxon>Bacteria</taxon>
        <taxon>Bacillati</taxon>
        <taxon>Bacillota</taxon>
        <taxon>Bacilli</taxon>
        <taxon>Bacillales</taxon>
        <taxon>Caryophanaceae</taxon>
        <taxon>Solibacillus</taxon>
    </lineage>
</organism>
<keyword evidence="2" id="KW-1185">Reference proteome</keyword>
<proteinExistence type="predicted"/>